<dbReference type="GeneID" id="54979032"/>
<evidence type="ECO:0000313" key="2">
    <source>
        <dbReference type="Proteomes" id="UP000222868"/>
    </source>
</evidence>
<keyword evidence="2" id="KW-1185">Reference proteome</keyword>
<dbReference type="Proteomes" id="UP000222868">
    <property type="component" value="Segment"/>
</dbReference>
<dbReference type="RefSeq" id="YP_009788898.1">
    <property type="nucleotide sequence ID" value="NC_047804.1"/>
</dbReference>
<organism evidence="1 2">
    <name type="scientific">Ralstonia phage RS-PII-1</name>
    <dbReference type="NCBI Taxonomy" id="1932892"/>
    <lineage>
        <taxon>Viruses</taxon>
        <taxon>Duplodnaviria</taxon>
        <taxon>Heunggongvirae</taxon>
        <taxon>Uroviricota</taxon>
        <taxon>Caudoviricetes</taxon>
        <taxon>Autographivirales</taxon>
        <taxon>Autonotataviridae</taxon>
        <taxon>Sukuvirus</taxon>
        <taxon>Sukuvirus RSPII1</taxon>
    </lineage>
</organism>
<dbReference type="KEGG" id="vg:54979032"/>
<protein>
    <recommendedName>
        <fullName evidence="3">Antirestriction protein</fullName>
    </recommendedName>
</protein>
<dbReference type="EMBL" id="KY316062">
    <property type="protein sequence ID" value="APU00330.1"/>
    <property type="molecule type" value="Genomic_DNA"/>
</dbReference>
<reference evidence="1 2" key="1">
    <citation type="submission" date="2016-12" db="EMBL/GenBank/DDBJ databases">
        <title>Isolation, Whole Genome Sequencing Analysis of a Novel Lytic Bacteriophage RS-PII-1 infecting Ralstonia solanacearum.</title>
        <authorList>
            <person name="Su J."/>
            <person name="Liu J."/>
            <person name="Yu H."/>
            <person name="Guo Z."/>
            <person name="Sun H."/>
            <person name="Fan G."/>
            <person name="Gu G."/>
            <person name="Wang G."/>
        </authorList>
    </citation>
    <scope>NUCLEOTIDE SEQUENCE [LARGE SCALE GENOMIC DNA]</scope>
</reference>
<proteinExistence type="predicted"/>
<name>A0A1L7DQE4_9CAUD</name>
<evidence type="ECO:0000313" key="1">
    <source>
        <dbReference type="EMBL" id="APU00330.1"/>
    </source>
</evidence>
<accession>A0A1L7DQE4</accession>
<sequence>MSRDISNMDDIIDVRQVIERVEELREQRTPRFIVGYNLAGYMPDADPGEFGDWGDAQRELIDILKRFEDEEGIPEGDAAEYCHAAEDVNLWSEIDDGDDDLVIHAGLYAFWIRRDGFMGLDSDEENELELLEELLSDLAGYGGDHQWEGDWYPVTLIRDSYFQTYAQEFAEDIGAVEHDAQWPNNCIDWEQAARELRMDYSSVDFDGETYWYR</sequence>
<evidence type="ECO:0008006" key="3">
    <source>
        <dbReference type="Google" id="ProtNLM"/>
    </source>
</evidence>